<keyword evidence="2" id="KW-1185">Reference proteome</keyword>
<organism evidence="1 2">
    <name type="scientific">Trypanosoma rangeli</name>
    <dbReference type="NCBI Taxonomy" id="5698"/>
    <lineage>
        <taxon>Eukaryota</taxon>
        <taxon>Discoba</taxon>
        <taxon>Euglenozoa</taxon>
        <taxon>Kinetoplastea</taxon>
        <taxon>Metakinetoplastina</taxon>
        <taxon>Trypanosomatida</taxon>
        <taxon>Trypanosomatidae</taxon>
        <taxon>Trypanosoma</taxon>
        <taxon>Herpetosoma</taxon>
    </lineage>
</organism>
<accession>A0A422NCI6</accession>
<name>A0A422NCI6_TRYRA</name>
<dbReference type="GeneID" id="40329850"/>
<gene>
    <name evidence="1" type="ORF">TraAM80_05917</name>
</gene>
<dbReference type="AlphaFoldDB" id="A0A422NCI6"/>
<dbReference type="OrthoDB" id="248136at2759"/>
<evidence type="ECO:0000313" key="2">
    <source>
        <dbReference type="Proteomes" id="UP000283634"/>
    </source>
</evidence>
<dbReference type="EMBL" id="MKGL01000205">
    <property type="protein sequence ID" value="RNF03183.1"/>
    <property type="molecule type" value="Genomic_DNA"/>
</dbReference>
<reference evidence="1 2" key="1">
    <citation type="journal article" date="2018" name="BMC Genomics">
        <title>Genomic comparison of Trypanosoma conorhini and Trypanosoma rangeli to Trypanosoma cruzi strains of high and low virulence.</title>
        <authorList>
            <person name="Bradwell K.R."/>
            <person name="Koparde V.N."/>
            <person name="Matveyev A.V."/>
            <person name="Serrano M.G."/>
            <person name="Alves J.M."/>
            <person name="Parikh H."/>
            <person name="Huang B."/>
            <person name="Lee V."/>
            <person name="Espinosa-Alvarez O."/>
            <person name="Ortiz P.A."/>
            <person name="Costa-Martins A.G."/>
            <person name="Teixeira M.M."/>
            <person name="Buck G.A."/>
        </authorList>
    </citation>
    <scope>NUCLEOTIDE SEQUENCE [LARGE SCALE GENOMIC DNA]</scope>
    <source>
        <strain evidence="1 2">AM80</strain>
    </source>
</reference>
<sequence>MPQATHTGSGRLMGSRLPLGAYRRVSREPATQLKKLAGTDKKRVSAVWETVSSWEGSEGTSCNSSASGVSGASPDVLGACYRHLQLRMEGIRRINLLHQGPPPLVAAGAAAAKNGETGTSVGNVLSGQASVSLVDAERDGEDILLSSHVAVTTPSRMLQGLQAVGTRPRERRCRVQRLAPAEWSELLQLGDNEAIEL</sequence>
<dbReference type="Proteomes" id="UP000283634">
    <property type="component" value="Unassembled WGS sequence"/>
</dbReference>
<evidence type="ECO:0000313" key="1">
    <source>
        <dbReference type="EMBL" id="RNF03183.1"/>
    </source>
</evidence>
<protein>
    <submittedName>
        <fullName evidence="1">Uncharacterized protein</fullName>
    </submittedName>
</protein>
<comment type="caution">
    <text evidence="1">The sequence shown here is derived from an EMBL/GenBank/DDBJ whole genome shotgun (WGS) entry which is preliminary data.</text>
</comment>
<dbReference type="RefSeq" id="XP_029237359.1">
    <property type="nucleotide sequence ID" value="XM_029382777.1"/>
</dbReference>
<proteinExistence type="predicted"/>